<protein>
    <submittedName>
        <fullName evidence="1">Uncharacterized protein</fullName>
    </submittedName>
</protein>
<dbReference type="Proteomes" id="UP001055811">
    <property type="component" value="Linkage Group LG07"/>
</dbReference>
<comment type="caution">
    <text evidence="1">The sequence shown here is derived from an EMBL/GenBank/DDBJ whole genome shotgun (WGS) entry which is preliminary data.</text>
</comment>
<sequence>MVMLPHAESQTLVKIGPTKSNKTKFPGIPVIDLSRPQEAKNLIVNACQDYGFFKVINHGVPPLLVSELEHEAIGFFNMTESQKDQYCPPNPLGYGKNRIGTNGDVGRVEYLLLSASNFPTNCNIFSSLAKEYVEEVRKLGCNILEMMAEGLKIEPKSVLSRMLSDDKADTVLRLNHYPPCLDPKPEPNLDLYPNHQIMSHGKPPIVFGEHTDPQLISIARSNAASGLQICLADGTWVAVPHDDSSFFINVDDLLQVMTNGRFRSVKHRVVADSSKSRVSMIYFGGSPLMEKISPLGLLMEPGEESMYHDFTWFEYKSCSYKTRLADNRLSLFHKNSQVSH</sequence>
<proteinExistence type="predicted"/>
<dbReference type="EMBL" id="CM042015">
    <property type="protein sequence ID" value="KAI3710003.1"/>
    <property type="molecule type" value="Genomic_DNA"/>
</dbReference>
<keyword evidence="2" id="KW-1185">Reference proteome</keyword>
<name>A0ACB9AJY4_CICIN</name>
<organism evidence="1 2">
    <name type="scientific">Cichorium intybus</name>
    <name type="common">Chicory</name>
    <dbReference type="NCBI Taxonomy" id="13427"/>
    <lineage>
        <taxon>Eukaryota</taxon>
        <taxon>Viridiplantae</taxon>
        <taxon>Streptophyta</taxon>
        <taxon>Embryophyta</taxon>
        <taxon>Tracheophyta</taxon>
        <taxon>Spermatophyta</taxon>
        <taxon>Magnoliopsida</taxon>
        <taxon>eudicotyledons</taxon>
        <taxon>Gunneridae</taxon>
        <taxon>Pentapetalae</taxon>
        <taxon>asterids</taxon>
        <taxon>campanulids</taxon>
        <taxon>Asterales</taxon>
        <taxon>Asteraceae</taxon>
        <taxon>Cichorioideae</taxon>
        <taxon>Cichorieae</taxon>
        <taxon>Cichoriinae</taxon>
        <taxon>Cichorium</taxon>
    </lineage>
</organism>
<accession>A0ACB9AJY4</accession>
<evidence type="ECO:0000313" key="2">
    <source>
        <dbReference type="Proteomes" id="UP001055811"/>
    </source>
</evidence>
<reference evidence="1 2" key="2">
    <citation type="journal article" date="2022" name="Mol. Ecol. Resour.">
        <title>The genomes of chicory, endive, great burdock and yacon provide insights into Asteraceae paleo-polyploidization history and plant inulin production.</title>
        <authorList>
            <person name="Fan W."/>
            <person name="Wang S."/>
            <person name="Wang H."/>
            <person name="Wang A."/>
            <person name="Jiang F."/>
            <person name="Liu H."/>
            <person name="Zhao H."/>
            <person name="Xu D."/>
            <person name="Zhang Y."/>
        </authorList>
    </citation>
    <scope>NUCLEOTIDE SEQUENCE [LARGE SCALE GENOMIC DNA]</scope>
    <source>
        <strain evidence="2">cv. Punajuju</strain>
        <tissue evidence="1">Leaves</tissue>
    </source>
</reference>
<gene>
    <name evidence="1" type="ORF">L2E82_39776</name>
</gene>
<evidence type="ECO:0000313" key="1">
    <source>
        <dbReference type="EMBL" id="KAI3710003.1"/>
    </source>
</evidence>
<reference evidence="2" key="1">
    <citation type="journal article" date="2022" name="Mol. Ecol. Resour.">
        <title>The genomes of chicory, endive, great burdock and yacon provide insights into Asteraceae palaeo-polyploidization history and plant inulin production.</title>
        <authorList>
            <person name="Fan W."/>
            <person name="Wang S."/>
            <person name="Wang H."/>
            <person name="Wang A."/>
            <person name="Jiang F."/>
            <person name="Liu H."/>
            <person name="Zhao H."/>
            <person name="Xu D."/>
            <person name="Zhang Y."/>
        </authorList>
    </citation>
    <scope>NUCLEOTIDE SEQUENCE [LARGE SCALE GENOMIC DNA]</scope>
    <source>
        <strain evidence="2">cv. Punajuju</strain>
    </source>
</reference>